<keyword evidence="2" id="KW-1133">Transmembrane helix</keyword>
<evidence type="ECO:0000259" key="3">
    <source>
        <dbReference type="Pfam" id="PF01471"/>
    </source>
</evidence>
<proteinExistence type="predicted"/>
<evidence type="ECO:0000313" key="4">
    <source>
        <dbReference type="EMBL" id="MCI3273691.1"/>
    </source>
</evidence>
<evidence type="ECO:0000313" key="5">
    <source>
        <dbReference type="Proteomes" id="UP001165269"/>
    </source>
</evidence>
<dbReference type="Gene3D" id="1.10.101.10">
    <property type="entry name" value="PGBD-like superfamily/PGBD"/>
    <property type="match status" value="1"/>
</dbReference>
<keyword evidence="2" id="KW-0472">Membrane</keyword>
<dbReference type="InterPro" id="IPR036366">
    <property type="entry name" value="PGBDSf"/>
</dbReference>
<feature type="compositionally biased region" description="Low complexity" evidence="1">
    <location>
        <begin position="162"/>
        <end position="230"/>
    </location>
</feature>
<dbReference type="InterPro" id="IPR002477">
    <property type="entry name" value="Peptidoglycan-bd-like"/>
</dbReference>
<name>A0ABS9YCR7_9ACTN</name>
<gene>
    <name evidence="4" type="ORF">MQP27_21605</name>
</gene>
<dbReference type="EMBL" id="JALDAY010000006">
    <property type="protein sequence ID" value="MCI3273691.1"/>
    <property type="molecule type" value="Genomic_DNA"/>
</dbReference>
<feature type="region of interest" description="Disordered" evidence="1">
    <location>
        <begin position="162"/>
        <end position="234"/>
    </location>
</feature>
<accession>A0ABS9YCR7</accession>
<dbReference type="SUPFAM" id="SSF47090">
    <property type="entry name" value="PGBD-like"/>
    <property type="match status" value="1"/>
</dbReference>
<dbReference type="InterPro" id="IPR036365">
    <property type="entry name" value="PGBD-like_sf"/>
</dbReference>
<comment type="caution">
    <text evidence="4">The sequence shown here is derived from an EMBL/GenBank/DDBJ whole genome shotgun (WGS) entry which is preliminary data.</text>
</comment>
<dbReference type="RefSeq" id="WP_242766937.1">
    <property type="nucleotide sequence ID" value="NZ_JALDAY010000006.1"/>
</dbReference>
<evidence type="ECO:0000256" key="1">
    <source>
        <dbReference type="SAM" id="MobiDB-lite"/>
    </source>
</evidence>
<sequence length="305" mass="31143">MSEPMGPVCPECGKSRAADGTPSCSCGRRASDAHRAARTAEAAAAEDFDPVRIRPFVEVGDEPGQLETPEDQADSSNDVGKQQLPAELDDVTQARLDHDTPPPPAENAPPRKRRPRAVLIAGVGAAVAVVVTAGFVGGIFWYDGPARDDSLSGGVRAGLPAGSLSASSTPSPDPSQATTSADSSPTESSSPGATSTEGSPTPTGSTAPTGPSATATATTTGAPAPTESGGQAPVLRLGDKGAEVVELQLRLKQIGYYDGKADGDFDSDVQSAVRSYQFTRLILTDESGVYGHATRAALEAETKEP</sequence>
<organism evidence="4 5">
    <name type="scientific">Streptomyces cylindrosporus</name>
    <dbReference type="NCBI Taxonomy" id="2927583"/>
    <lineage>
        <taxon>Bacteria</taxon>
        <taxon>Bacillati</taxon>
        <taxon>Actinomycetota</taxon>
        <taxon>Actinomycetes</taxon>
        <taxon>Kitasatosporales</taxon>
        <taxon>Streptomycetaceae</taxon>
        <taxon>Streptomyces</taxon>
    </lineage>
</organism>
<dbReference type="Proteomes" id="UP001165269">
    <property type="component" value="Unassembled WGS sequence"/>
</dbReference>
<dbReference type="Pfam" id="PF01471">
    <property type="entry name" value="PG_binding_1"/>
    <property type="match status" value="1"/>
</dbReference>
<feature type="region of interest" description="Disordered" evidence="1">
    <location>
        <begin position="1"/>
        <end position="113"/>
    </location>
</feature>
<reference evidence="4" key="1">
    <citation type="submission" date="2022-03" db="EMBL/GenBank/DDBJ databases">
        <title>Streptomyces 7R015 and 7R016 isolated from Barleria lupulina in Thailand.</title>
        <authorList>
            <person name="Kanchanasin P."/>
            <person name="Phongsopitanun W."/>
            <person name="Tanasupawat S."/>
        </authorList>
    </citation>
    <scope>NUCLEOTIDE SEQUENCE</scope>
    <source>
        <strain evidence="4">7R015</strain>
    </source>
</reference>
<evidence type="ECO:0000256" key="2">
    <source>
        <dbReference type="SAM" id="Phobius"/>
    </source>
</evidence>
<protein>
    <submittedName>
        <fullName evidence="4">Peptidoglycan-binding protein</fullName>
    </submittedName>
</protein>
<feature type="transmembrane region" description="Helical" evidence="2">
    <location>
        <begin position="117"/>
        <end position="142"/>
    </location>
</feature>
<feature type="domain" description="Peptidoglycan binding-like" evidence="3">
    <location>
        <begin position="241"/>
        <end position="298"/>
    </location>
</feature>
<keyword evidence="2" id="KW-0812">Transmembrane</keyword>
<keyword evidence="5" id="KW-1185">Reference proteome</keyword>